<name>A0A383RP77_9PSED</name>
<sequence length="303" mass="35118">MPKTALLKKSPFAKKALTPQALLAKLKSQGLIVRDDSLTLRYIAYVGHFRLKGYWYQFQDGVTKNFLPNTTFEQIYERYECDREIRAILMESAERLEVAVRSVICNTLSLKYSPHWYLKSEIFAPKGRNGIGQMLSRIEGEVERASSRIYVKAYYESYEDPYLPPSWTMSECVTLGTWSKIFAMLRDPADRRMISSKFGITQVEVFESWLHTLTVLRNMAAHHDRFIDVKIGVSPTNLKRKNIKFTDNKTVYASLTVVHVLLRSIGFNGSFKNRLASLEDRYGASHFQRFGFPEHWKTEAEGW</sequence>
<dbReference type="InterPro" id="IPR011664">
    <property type="entry name" value="Abi_system_AbiD/AbiF-like"/>
</dbReference>
<evidence type="ECO:0000313" key="1">
    <source>
        <dbReference type="EMBL" id="SYX88178.1"/>
    </source>
</evidence>
<keyword evidence="2" id="KW-1185">Reference proteome</keyword>
<protein>
    <submittedName>
        <fullName evidence="1">Abortive infection bacteriophage resistance protein</fullName>
    </submittedName>
</protein>
<evidence type="ECO:0000313" key="2">
    <source>
        <dbReference type="Proteomes" id="UP000263595"/>
    </source>
</evidence>
<dbReference type="EMBL" id="UNOZ01000002">
    <property type="protein sequence ID" value="SYX88178.1"/>
    <property type="molecule type" value="Genomic_DNA"/>
</dbReference>
<dbReference type="OrthoDB" id="5363652at2"/>
<reference evidence="2" key="1">
    <citation type="submission" date="2018-08" db="EMBL/GenBank/DDBJ databases">
        <authorList>
            <person name="Blom J."/>
        </authorList>
    </citation>
    <scope>NUCLEOTIDE SEQUENCE [LARGE SCALE GENOMIC DNA]</scope>
    <source>
        <strain evidence="2">CCOS 865</strain>
    </source>
</reference>
<dbReference type="RefSeq" id="WP_119137432.1">
    <property type="nucleotide sequence ID" value="NZ_CBCSFL010000002.1"/>
</dbReference>
<gene>
    <name evidence="1" type="ORF">CCOS865_00400</name>
</gene>
<dbReference type="Proteomes" id="UP000263595">
    <property type="component" value="Unassembled WGS sequence"/>
</dbReference>
<dbReference type="AlphaFoldDB" id="A0A383RP77"/>
<organism evidence="1 2">
    <name type="scientific">Pseudomonas reidholzensis</name>
    <dbReference type="NCBI Taxonomy" id="1785162"/>
    <lineage>
        <taxon>Bacteria</taxon>
        <taxon>Pseudomonadati</taxon>
        <taxon>Pseudomonadota</taxon>
        <taxon>Gammaproteobacteria</taxon>
        <taxon>Pseudomonadales</taxon>
        <taxon>Pseudomonadaceae</taxon>
        <taxon>Pseudomonas</taxon>
    </lineage>
</organism>
<accession>A0A383RP77</accession>
<proteinExistence type="predicted"/>
<dbReference type="Pfam" id="PF07751">
    <property type="entry name" value="Abi_2"/>
    <property type="match status" value="1"/>
</dbReference>